<sequence>MHEMLPKIVKFSLIMVFAMIIVITMRITLPTILSLKEHLYFRSMKVIVIKVYISLTAAILLEMLVIYLSISLIYLTSEWIIAVYIPLLVYSSYRTFKTFVCRLAYRISDKEAKQFLTDHWHNFVEHGNEFWIEIQRKDLFGLFAQSAQILLRQSN</sequence>
<dbReference type="GeneID" id="117563422"/>
<name>A0A9C6WDM8_DROAB</name>
<protein>
    <submittedName>
        <fullName evidence="3">Uncharacterized protein LOC117563422 isoform X2</fullName>
    </submittedName>
</protein>
<dbReference type="RefSeq" id="XP_051859244.1">
    <property type="nucleotide sequence ID" value="XM_052003284.1"/>
</dbReference>
<keyword evidence="1" id="KW-0812">Transmembrane</keyword>
<reference evidence="3" key="1">
    <citation type="submission" date="2025-08" db="UniProtKB">
        <authorList>
            <consortium name="RefSeq"/>
        </authorList>
    </citation>
    <scope>IDENTIFICATION</scope>
    <source>
        <strain evidence="3">15112-1751.03</strain>
        <tissue evidence="3">Whole Adult</tissue>
    </source>
</reference>
<dbReference type="AlphaFoldDB" id="A0A9C6WDM8"/>
<evidence type="ECO:0000313" key="2">
    <source>
        <dbReference type="Proteomes" id="UP000515160"/>
    </source>
</evidence>
<feature type="transmembrane region" description="Helical" evidence="1">
    <location>
        <begin position="12"/>
        <end position="35"/>
    </location>
</feature>
<keyword evidence="1" id="KW-0472">Membrane</keyword>
<keyword evidence="1" id="KW-1133">Transmembrane helix</keyword>
<dbReference type="Proteomes" id="UP000515160">
    <property type="component" value="Chromosome 2L"/>
</dbReference>
<feature type="transmembrane region" description="Helical" evidence="1">
    <location>
        <begin position="79"/>
        <end position="96"/>
    </location>
</feature>
<evidence type="ECO:0000313" key="3">
    <source>
        <dbReference type="RefSeq" id="XP_051859244.1"/>
    </source>
</evidence>
<dbReference type="OrthoDB" id="10033535at2759"/>
<gene>
    <name evidence="3" type="primary">LOC117563422</name>
</gene>
<feature type="transmembrane region" description="Helical" evidence="1">
    <location>
        <begin position="47"/>
        <end position="73"/>
    </location>
</feature>
<evidence type="ECO:0000256" key="1">
    <source>
        <dbReference type="SAM" id="Phobius"/>
    </source>
</evidence>
<accession>A0A9C6WDM8</accession>
<proteinExistence type="predicted"/>
<organism evidence="2 3">
    <name type="scientific">Drosophila albomicans</name>
    <name type="common">Fruit fly</name>
    <dbReference type="NCBI Taxonomy" id="7291"/>
    <lineage>
        <taxon>Eukaryota</taxon>
        <taxon>Metazoa</taxon>
        <taxon>Ecdysozoa</taxon>
        <taxon>Arthropoda</taxon>
        <taxon>Hexapoda</taxon>
        <taxon>Insecta</taxon>
        <taxon>Pterygota</taxon>
        <taxon>Neoptera</taxon>
        <taxon>Endopterygota</taxon>
        <taxon>Diptera</taxon>
        <taxon>Brachycera</taxon>
        <taxon>Muscomorpha</taxon>
        <taxon>Ephydroidea</taxon>
        <taxon>Drosophilidae</taxon>
        <taxon>Drosophila</taxon>
    </lineage>
</organism>
<keyword evidence="2" id="KW-1185">Reference proteome</keyword>